<evidence type="ECO:0000313" key="2">
    <source>
        <dbReference type="EMBL" id="AKU94654.1"/>
    </source>
</evidence>
<evidence type="ECO:0000256" key="1">
    <source>
        <dbReference type="SAM" id="Phobius"/>
    </source>
</evidence>
<keyword evidence="3" id="KW-1185">Reference proteome</keyword>
<dbReference type="KEGG" id="llu:AKJ09_01318"/>
<evidence type="ECO:0000313" key="3">
    <source>
        <dbReference type="Proteomes" id="UP000064967"/>
    </source>
</evidence>
<accession>A0A0K1PNG8</accession>
<gene>
    <name evidence="2" type="ORF">AKJ09_01318</name>
</gene>
<protein>
    <recommendedName>
        <fullName evidence="4">DUF3618 domain-containing protein</fullName>
    </recommendedName>
</protein>
<keyword evidence="1" id="KW-0472">Membrane</keyword>
<dbReference type="STRING" id="1391654.AKJ09_01318"/>
<feature type="transmembrane region" description="Helical" evidence="1">
    <location>
        <begin position="50"/>
        <end position="76"/>
    </location>
</feature>
<dbReference type="RefSeq" id="WP_146646215.1">
    <property type="nucleotide sequence ID" value="NZ_CP012333.1"/>
</dbReference>
<dbReference type="EMBL" id="CP012333">
    <property type="protein sequence ID" value="AKU94654.1"/>
    <property type="molecule type" value="Genomic_DNA"/>
</dbReference>
<reference evidence="2 3" key="1">
    <citation type="submission" date="2015-08" db="EMBL/GenBank/DDBJ databases">
        <authorList>
            <person name="Babu N.S."/>
            <person name="Beckwith C.J."/>
            <person name="Beseler K.G."/>
            <person name="Brison A."/>
            <person name="Carone J.V."/>
            <person name="Caskin T.P."/>
            <person name="Diamond M."/>
            <person name="Durham M.E."/>
            <person name="Foxe J.M."/>
            <person name="Go M."/>
            <person name="Henderson B.A."/>
            <person name="Jones I.B."/>
            <person name="McGettigan J.A."/>
            <person name="Micheletti S.J."/>
            <person name="Nasrallah M.E."/>
            <person name="Ortiz D."/>
            <person name="Piller C.R."/>
            <person name="Privatt S.R."/>
            <person name="Schneider S.L."/>
            <person name="Sharp S."/>
            <person name="Smith T.C."/>
            <person name="Stanton J.D."/>
            <person name="Ullery H.E."/>
            <person name="Wilson R.J."/>
            <person name="Serrano M.G."/>
            <person name="Buck G."/>
            <person name="Lee V."/>
            <person name="Wang Y."/>
            <person name="Carvalho R."/>
            <person name="Voegtly L."/>
            <person name="Shi R."/>
            <person name="Duckworth R."/>
            <person name="Johnson A."/>
            <person name="Loviza R."/>
            <person name="Walstead R."/>
            <person name="Shah Z."/>
            <person name="Kiflezghi M."/>
            <person name="Wade K."/>
            <person name="Ball S.L."/>
            <person name="Bradley K.W."/>
            <person name="Asai D.J."/>
            <person name="Bowman C.A."/>
            <person name="Russell D.A."/>
            <person name="Pope W.H."/>
            <person name="Jacobs-Sera D."/>
            <person name="Hendrix R.W."/>
            <person name="Hatfull G.F."/>
        </authorList>
    </citation>
    <scope>NUCLEOTIDE SEQUENCE [LARGE SCALE GENOMIC DNA]</scope>
    <source>
        <strain evidence="2 3">DSM 27648</strain>
    </source>
</reference>
<organism evidence="2 3">
    <name type="scientific">Labilithrix luteola</name>
    <dbReference type="NCBI Taxonomy" id="1391654"/>
    <lineage>
        <taxon>Bacteria</taxon>
        <taxon>Pseudomonadati</taxon>
        <taxon>Myxococcota</taxon>
        <taxon>Polyangia</taxon>
        <taxon>Polyangiales</taxon>
        <taxon>Labilitrichaceae</taxon>
        <taxon>Labilithrix</taxon>
    </lineage>
</organism>
<keyword evidence="1" id="KW-0812">Transmembrane</keyword>
<sequence>MTMQLSTAGDERERLEQRANAIRARLLRTIDALDFRRHQVSEVGHYAKRVAAPVVLTFVGLAVVSAGATFGVVGAVRRRRRRRWDRRLGNRLAPLARQLRGEKKPSIAAEVLRKGALAAASVLVTQLAKRAMKNMLDGKLPSGRRLEELGEPTEDRVSVVDAPLFAEIDARYNGGDR</sequence>
<proteinExistence type="predicted"/>
<dbReference type="AlphaFoldDB" id="A0A0K1PNG8"/>
<dbReference type="Proteomes" id="UP000064967">
    <property type="component" value="Chromosome"/>
</dbReference>
<name>A0A0K1PNG8_9BACT</name>
<keyword evidence="1" id="KW-1133">Transmembrane helix</keyword>
<evidence type="ECO:0008006" key="4">
    <source>
        <dbReference type="Google" id="ProtNLM"/>
    </source>
</evidence>